<feature type="transmembrane region" description="Helical" evidence="7">
    <location>
        <begin position="21"/>
        <end position="42"/>
    </location>
</feature>
<feature type="domain" description="Major facilitator superfamily (MFS) profile" evidence="8">
    <location>
        <begin position="1"/>
        <end position="210"/>
    </location>
</feature>
<gene>
    <name evidence="9" type="ORF">A3B74_03670</name>
</gene>
<feature type="transmembrane region" description="Helical" evidence="7">
    <location>
        <begin position="88"/>
        <end position="107"/>
    </location>
</feature>
<dbReference type="InterPro" id="IPR050171">
    <property type="entry name" value="MFS_Transporters"/>
</dbReference>
<dbReference type="InterPro" id="IPR011701">
    <property type="entry name" value="MFS"/>
</dbReference>
<evidence type="ECO:0000256" key="3">
    <source>
        <dbReference type="ARBA" id="ARBA00022475"/>
    </source>
</evidence>
<dbReference type="GO" id="GO:0005886">
    <property type="term" value="C:plasma membrane"/>
    <property type="evidence" value="ECO:0007669"/>
    <property type="project" value="UniProtKB-SubCell"/>
</dbReference>
<comment type="caution">
    <text evidence="9">The sequence shown here is derived from an EMBL/GenBank/DDBJ whole genome shotgun (WGS) entry which is preliminary data.</text>
</comment>
<dbReference type="Gene3D" id="1.20.1250.20">
    <property type="entry name" value="MFS general substrate transporter like domains"/>
    <property type="match status" value="1"/>
</dbReference>
<proteinExistence type="predicted"/>
<dbReference type="InterPro" id="IPR036259">
    <property type="entry name" value="MFS_trans_sf"/>
</dbReference>
<feature type="transmembrane region" description="Helical" evidence="7">
    <location>
        <begin position="147"/>
        <end position="168"/>
    </location>
</feature>
<reference evidence="9 10" key="1">
    <citation type="journal article" date="2016" name="Nat. Commun.">
        <title>Thousands of microbial genomes shed light on interconnected biogeochemical processes in an aquifer system.</title>
        <authorList>
            <person name="Anantharaman K."/>
            <person name="Brown C.T."/>
            <person name="Hug L.A."/>
            <person name="Sharon I."/>
            <person name="Castelle C.J."/>
            <person name="Probst A.J."/>
            <person name="Thomas B.C."/>
            <person name="Singh A."/>
            <person name="Wilkins M.J."/>
            <person name="Karaoz U."/>
            <person name="Brodie E.L."/>
            <person name="Williams K.H."/>
            <person name="Hubbard S.S."/>
            <person name="Banfield J.F."/>
        </authorList>
    </citation>
    <scope>NUCLEOTIDE SEQUENCE [LARGE SCALE GENOMIC DNA]</scope>
</reference>
<dbReference type="SUPFAM" id="SSF103473">
    <property type="entry name" value="MFS general substrate transporter"/>
    <property type="match status" value="1"/>
</dbReference>
<dbReference type="InterPro" id="IPR020846">
    <property type="entry name" value="MFS_dom"/>
</dbReference>
<keyword evidence="3" id="KW-1003">Cell membrane</keyword>
<dbReference type="Pfam" id="PF07690">
    <property type="entry name" value="MFS_1"/>
    <property type="match status" value="1"/>
</dbReference>
<sequence length="210" mass="23015">MSSKDKNMLRFSLNNTIRYLIASDFILFAAWGLIEPIFAIFITKKIPGGSAAMVGIAAAIYWISKSILQIPIAHVLDKNPGEQDDYRAIILGQIIVGIASLLFISITKPLHLYIVQFIAALGFALIIPAWGAIFTRHIDKGKEGTEWALDSTILGIAAGITGFLGGIIAEVFGFQLVFTIVAFMSFLSIIFPFLASHATTKRYHKKAQLK</sequence>
<keyword evidence="2" id="KW-0813">Transport</keyword>
<evidence type="ECO:0000256" key="5">
    <source>
        <dbReference type="ARBA" id="ARBA00022989"/>
    </source>
</evidence>
<accession>A0A1G2APX9</accession>
<feature type="transmembrane region" description="Helical" evidence="7">
    <location>
        <begin position="48"/>
        <end position="68"/>
    </location>
</feature>
<evidence type="ECO:0000313" key="9">
    <source>
        <dbReference type="EMBL" id="OGY78962.1"/>
    </source>
</evidence>
<dbReference type="STRING" id="1798540.A3B74_03670"/>
<keyword evidence="6 7" id="KW-0472">Membrane</keyword>
<evidence type="ECO:0000256" key="7">
    <source>
        <dbReference type="SAM" id="Phobius"/>
    </source>
</evidence>
<dbReference type="PANTHER" id="PTHR23517">
    <property type="entry name" value="RESISTANCE PROTEIN MDTM, PUTATIVE-RELATED-RELATED"/>
    <property type="match status" value="1"/>
</dbReference>
<feature type="transmembrane region" description="Helical" evidence="7">
    <location>
        <begin position="174"/>
        <end position="195"/>
    </location>
</feature>
<feature type="transmembrane region" description="Helical" evidence="7">
    <location>
        <begin position="113"/>
        <end position="135"/>
    </location>
</feature>
<protein>
    <recommendedName>
        <fullName evidence="8">Major facilitator superfamily (MFS) profile domain-containing protein</fullName>
    </recommendedName>
</protein>
<dbReference type="PANTHER" id="PTHR23517:SF13">
    <property type="entry name" value="MAJOR FACILITATOR SUPERFAMILY MFS_1"/>
    <property type="match status" value="1"/>
</dbReference>
<dbReference type="Proteomes" id="UP000177165">
    <property type="component" value="Unassembled WGS sequence"/>
</dbReference>
<evidence type="ECO:0000313" key="10">
    <source>
        <dbReference type="Proteomes" id="UP000177165"/>
    </source>
</evidence>
<evidence type="ECO:0000256" key="6">
    <source>
        <dbReference type="ARBA" id="ARBA00023136"/>
    </source>
</evidence>
<comment type="subcellular location">
    <subcellularLocation>
        <location evidence="1">Cell membrane</location>
        <topology evidence="1">Multi-pass membrane protein</topology>
    </subcellularLocation>
</comment>
<dbReference type="AlphaFoldDB" id="A0A1G2APX9"/>
<keyword evidence="5 7" id="KW-1133">Transmembrane helix</keyword>
<evidence type="ECO:0000259" key="8">
    <source>
        <dbReference type="PROSITE" id="PS50850"/>
    </source>
</evidence>
<organism evidence="9 10">
    <name type="scientific">Candidatus Kerfeldbacteria bacterium RIFCSPHIGHO2_02_FULL_42_14</name>
    <dbReference type="NCBI Taxonomy" id="1798540"/>
    <lineage>
        <taxon>Bacteria</taxon>
        <taxon>Candidatus Kerfeldiibacteriota</taxon>
    </lineage>
</organism>
<keyword evidence="4 7" id="KW-0812">Transmembrane</keyword>
<dbReference type="GO" id="GO:0022857">
    <property type="term" value="F:transmembrane transporter activity"/>
    <property type="evidence" value="ECO:0007669"/>
    <property type="project" value="InterPro"/>
</dbReference>
<evidence type="ECO:0000256" key="1">
    <source>
        <dbReference type="ARBA" id="ARBA00004651"/>
    </source>
</evidence>
<dbReference type="PROSITE" id="PS50850">
    <property type="entry name" value="MFS"/>
    <property type="match status" value="1"/>
</dbReference>
<evidence type="ECO:0000256" key="4">
    <source>
        <dbReference type="ARBA" id="ARBA00022692"/>
    </source>
</evidence>
<dbReference type="EMBL" id="MHKB01000011">
    <property type="protein sequence ID" value="OGY78962.1"/>
    <property type="molecule type" value="Genomic_DNA"/>
</dbReference>
<name>A0A1G2APX9_9BACT</name>
<evidence type="ECO:0000256" key="2">
    <source>
        <dbReference type="ARBA" id="ARBA00022448"/>
    </source>
</evidence>